<dbReference type="EMBL" id="UAUZ02000007">
    <property type="protein sequence ID" value="CAD7355289.1"/>
    <property type="molecule type" value="Genomic_DNA"/>
</dbReference>
<evidence type="ECO:0000256" key="1">
    <source>
        <dbReference type="ARBA" id="ARBA00022679"/>
    </source>
</evidence>
<accession>A0A8S1IAY2</accession>
<gene>
    <name evidence="3" type="primary">ant9_2</name>
    <name evidence="3" type="ORF">NCTC13131_06376</name>
</gene>
<sequence length="130" mass="14456">MAIVLAQARKNSISLFGPDSSSILVSVPLTDIRRAIKDSLPELIEGIKGDERNVILTLARMWQTVTTGEITSKDVAAEWAIPLLPKEHVTLLDIARKGYRGECDDKWEGLYSKVKALVKYMKNSIETSLN</sequence>
<dbReference type="AlphaFoldDB" id="A0A8S1IAY2"/>
<keyword evidence="3" id="KW-0548">Nucleotidyltransferase</keyword>
<proteinExistence type="predicted"/>
<dbReference type="EC" id="2.7.7.47" evidence="3"/>
<organism evidence="3 4">
    <name type="scientific">Staphylococcus aureus</name>
    <dbReference type="NCBI Taxonomy" id="1280"/>
    <lineage>
        <taxon>Bacteria</taxon>
        <taxon>Bacillati</taxon>
        <taxon>Bacillota</taxon>
        <taxon>Bacilli</taxon>
        <taxon>Bacillales</taxon>
        <taxon>Staphylococcaceae</taxon>
        <taxon>Staphylococcus</taxon>
    </lineage>
</organism>
<evidence type="ECO:0000259" key="2">
    <source>
        <dbReference type="Pfam" id="PF13427"/>
    </source>
</evidence>
<feature type="domain" description="Adenylyltransferase AadA C-terminal" evidence="2">
    <location>
        <begin position="23"/>
        <end position="123"/>
    </location>
</feature>
<dbReference type="Pfam" id="PF13427">
    <property type="entry name" value="AadA_C"/>
    <property type="match status" value="1"/>
</dbReference>
<name>A0A8S1IAY2_STAAU</name>
<keyword evidence="1 3" id="KW-0808">Transferase</keyword>
<reference evidence="3" key="1">
    <citation type="submission" date="2020-11" db="EMBL/GenBank/DDBJ databases">
        <authorList>
            <consortium name="Pathogen Informatics"/>
        </authorList>
    </citation>
    <scope>NUCLEOTIDE SEQUENCE</scope>
    <source>
        <strain evidence="3">NCTC13131</strain>
    </source>
</reference>
<evidence type="ECO:0000313" key="4">
    <source>
        <dbReference type="Proteomes" id="UP000251686"/>
    </source>
</evidence>
<dbReference type="Proteomes" id="UP000251686">
    <property type="component" value="Unassembled WGS sequence"/>
</dbReference>
<protein>
    <submittedName>
        <fullName evidence="3">Spectinomycin 9-O-adenylyltransferase</fullName>
        <ecNumber evidence="3">2.7.7.47</ecNumber>
    </submittedName>
</protein>
<comment type="caution">
    <text evidence="3">The sequence shown here is derived from an EMBL/GenBank/DDBJ whole genome shotgun (WGS) entry which is preliminary data.</text>
</comment>
<dbReference type="InterPro" id="IPR025184">
    <property type="entry name" value="AadA_C"/>
</dbReference>
<evidence type="ECO:0000313" key="3">
    <source>
        <dbReference type="EMBL" id="CAD7355289.1"/>
    </source>
</evidence>
<dbReference type="GO" id="GO:0009012">
    <property type="term" value="F:aminoglycoside 3''-adenylyltransferase activity"/>
    <property type="evidence" value="ECO:0007669"/>
    <property type="project" value="UniProtKB-EC"/>
</dbReference>